<organism evidence="1 2">
    <name type="scientific">Candidatus Muproteobacteria bacterium RBG_16_60_9</name>
    <dbReference type="NCBI Taxonomy" id="1817755"/>
    <lineage>
        <taxon>Bacteria</taxon>
        <taxon>Pseudomonadati</taxon>
        <taxon>Pseudomonadota</taxon>
        <taxon>Candidatus Muproteobacteria</taxon>
    </lineage>
</organism>
<evidence type="ECO:0008006" key="3">
    <source>
        <dbReference type="Google" id="ProtNLM"/>
    </source>
</evidence>
<name>A0A1F6VD94_9PROT</name>
<dbReference type="InterPro" id="IPR011032">
    <property type="entry name" value="GroES-like_sf"/>
</dbReference>
<reference evidence="1 2" key="1">
    <citation type="journal article" date="2016" name="Nat. Commun.">
        <title>Thousands of microbial genomes shed light on interconnected biogeochemical processes in an aquifer system.</title>
        <authorList>
            <person name="Anantharaman K."/>
            <person name="Brown C.T."/>
            <person name="Hug L.A."/>
            <person name="Sharon I."/>
            <person name="Castelle C.J."/>
            <person name="Probst A.J."/>
            <person name="Thomas B.C."/>
            <person name="Singh A."/>
            <person name="Wilkins M.J."/>
            <person name="Karaoz U."/>
            <person name="Brodie E.L."/>
            <person name="Williams K.H."/>
            <person name="Hubbard S.S."/>
            <person name="Banfield J.F."/>
        </authorList>
    </citation>
    <scope>NUCLEOTIDE SEQUENCE [LARGE SCALE GENOMIC DNA]</scope>
</reference>
<protein>
    <recommendedName>
        <fullName evidence="3">DUF2855 domain-containing protein</fullName>
    </recommendedName>
</protein>
<comment type="caution">
    <text evidence="1">The sequence shown here is derived from an EMBL/GenBank/DDBJ whole genome shotgun (WGS) entry which is preliminary data.</text>
</comment>
<gene>
    <name evidence="1" type="ORF">A2W18_07925</name>
</gene>
<sequence length="359" mass="40237">MSEIASFLVARDDLQKTRVAANPLAERQAGEVLLKVDRFAFTANNITYAETGVVLKYWEFYPAPTGFGIIPVWGFADVVESRHDEIKSGERIYGYWPMATHALLRPERVSAQSFIDATAHRRELPSTYNIYQRTAGDPNYDRDNEDLQSLFAPLFGTSFLIDDFLAEQKFFGARTVVMSSASSKTAFSLAYLLRRRAGAVETVGLTSPGNRAFVTGLGCYDRVLSYDELAQLPSAQPAVFVDFAGNGKVRTAVHEHFRDNLKQSTAVGMSHRDLHPPGKGLPGAKPVFFFAPERRRQRLQDWGRENYVARYGKEWSAFVPVAGRWLKVKRHSGRDAIERIYLDTLNGKVTPDCGNILSL</sequence>
<dbReference type="Pfam" id="PF11017">
    <property type="entry name" value="DUF2855"/>
    <property type="match status" value="1"/>
</dbReference>
<dbReference type="Proteomes" id="UP000179076">
    <property type="component" value="Unassembled WGS sequence"/>
</dbReference>
<dbReference type="Gene3D" id="3.90.180.10">
    <property type="entry name" value="Medium-chain alcohol dehydrogenases, catalytic domain"/>
    <property type="match status" value="1"/>
</dbReference>
<dbReference type="AlphaFoldDB" id="A0A1F6VD94"/>
<evidence type="ECO:0000313" key="2">
    <source>
        <dbReference type="Proteomes" id="UP000179076"/>
    </source>
</evidence>
<accession>A0A1F6VD94</accession>
<dbReference type="EMBL" id="MFSP01000056">
    <property type="protein sequence ID" value="OGI67582.1"/>
    <property type="molecule type" value="Genomic_DNA"/>
</dbReference>
<evidence type="ECO:0000313" key="1">
    <source>
        <dbReference type="EMBL" id="OGI67582.1"/>
    </source>
</evidence>
<proteinExistence type="predicted"/>
<dbReference type="SUPFAM" id="SSF50129">
    <property type="entry name" value="GroES-like"/>
    <property type="match status" value="1"/>
</dbReference>
<dbReference type="InterPro" id="IPR021276">
    <property type="entry name" value="DUF2855"/>
</dbReference>